<comment type="caution">
    <text evidence="2">The sequence shown here is derived from an EMBL/GenBank/DDBJ whole genome shotgun (WGS) entry which is preliminary data.</text>
</comment>
<dbReference type="AlphaFoldDB" id="V9EG76"/>
<keyword evidence="3" id="KW-1185">Reference proteome</keyword>
<keyword evidence="1" id="KW-0175">Coiled coil</keyword>
<reference evidence="2 3" key="1">
    <citation type="submission" date="2013-11" db="EMBL/GenBank/DDBJ databases">
        <title>The Genome Sequence of Phytophthora parasitica P1569.</title>
        <authorList>
            <consortium name="The Broad Institute Genomics Platform"/>
            <person name="Russ C."/>
            <person name="Tyler B."/>
            <person name="Panabieres F."/>
            <person name="Shan W."/>
            <person name="Tripathy S."/>
            <person name="Grunwald N."/>
            <person name="Machado M."/>
            <person name="Johnson C.S."/>
            <person name="Arredondo F."/>
            <person name="Hong C."/>
            <person name="Coffey M."/>
            <person name="Young S.K."/>
            <person name="Zeng Q."/>
            <person name="Gargeya S."/>
            <person name="Fitzgerald M."/>
            <person name="Abouelleil A."/>
            <person name="Alvarado L."/>
            <person name="Chapman S.B."/>
            <person name="Gainer-Dewar J."/>
            <person name="Goldberg J."/>
            <person name="Griggs A."/>
            <person name="Gujja S."/>
            <person name="Hansen M."/>
            <person name="Howarth C."/>
            <person name="Imamovic A."/>
            <person name="Ireland A."/>
            <person name="Larimer J."/>
            <person name="McCowan C."/>
            <person name="Murphy C."/>
            <person name="Pearson M."/>
            <person name="Poon T.W."/>
            <person name="Priest M."/>
            <person name="Roberts A."/>
            <person name="Saif S."/>
            <person name="Shea T."/>
            <person name="Sykes S."/>
            <person name="Wortman J."/>
            <person name="Nusbaum C."/>
            <person name="Birren B."/>
        </authorList>
    </citation>
    <scope>NUCLEOTIDE SEQUENCE [LARGE SCALE GENOMIC DNA]</scope>
    <source>
        <strain evidence="2 3">P1569</strain>
    </source>
</reference>
<accession>V9EG76</accession>
<evidence type="ECO:0000313" key="2">
    <source>
        <dbReference type="EMBL" id="ETI37538.1"/>
    </source>
</evidence>
<dbReference type="Proteomes" id="UP000018721">
    <property type="component" value="Unassembled WGS sequence"/>
</dbReference>
<feature type="coiled-coil region" evidence="1">
    <location>
        <begin position="261"/>
        <end position="295"/>
    </location>
</feature>
<dbReference type="HOGENOM" id="CLU_838032_0_0_1"/>
<gene>
    <name evidence="2" type="ORF">F443_16492</name>
</gene>
<evidence type="ECO:0000256" key="1">
    <source>
        <dbReference type="SAM" id="Coils"/>
    </source>
</evidence>
<protein>
    <submittedName>
        <fullName evidence="2">Uncharacterized protein</fullName>
    </submittedName>
</protein>
<dbReference type="OrthoDB" id="91382at2759"/>
<dbReference type="EMBL" id="ANIZ01002881">
    <property type="protein sequence ID" value="ETI37538.1"/>
    <property type="molecule type" value="Genomic_DNA"/>
</dbReference>
<sequence length="332" mass="37762">MVKLRAAGGGNWYKEDGWPWLRIKEQHSGESSSKSSLVLDKCLLRKGSWKELEVELQGHKRGIISFELWVGRSKATDFLQFVMGWNVDLAQWIQSGGAKRWYGIQASSQDTSSEVAKGPELCENETELQSSAAYICVDITDVEDPVVESSDLPQQDTTMEAKEAHPAQKSPFQFVIPRYSLVKSGKLRAVRIGKIVHELRIDTLYDLLPWTLYGHNTTRCHPRASANRSKYPNDEIAKALILLQLSCQYANYCVGELNRYSSKLEKRNLKLKRNINRIKERHKLLKKKKVNLQHEAEVLSCSLSGMQSLLEGLDPETLARLHAEHRFEPGDD</sequence>
<organism evidence="2 3">
    <name type="scientific">Phytophthora nicotianae P1569</name>
    <dbReference type="NCBI Taxonomy" id="1317065"/>
    <lineage>
        <taxon>Eukaryota</taxon>
        <taxon>Sar</taxon>
        <taxon>Stramenopiles</taxon>
        <taxon>Oomycota</taxon>
        <taxon>Peronosporomycetes</taxon>
        <taxon>Peronosporales</taxon>
        <taxon>Peronosporaceae</taxon>
        <taxon>Phytophthora</taxon>
    </lineage>
</organism>
<proteinExistence type="predicted"/>
<name>V9EG76_PHYNI</name>
<evidence type="ECO:0000313" key="3">
    <source>
        <dbReference type="Proteomes" id="UP000018721"/>
    </source>
</evidence>